<evidence type="ECO:0000256" key="1">
    <source>
        <dbReference type="SAM" id="MobiDB-lite"/>
    </source>
</evidence>
<dbReference type="InParanoid" id="A0A0C3ES33"/>
<dbReference type="HOGENOM" id="CLU_2051014_0_0_1"/>
<organism evidence="2 3">
    <name type="scientific">Scleroderma citrinum Foug A</name>
    <dbReference type="NCBI Taxonomy" id="1036808"/>
    <lineage>
        <taxon>Eukaryota</taxon>
        <taxon>Fungi</taxon>
        <taxon>Dikarya</taxon>
        <taxon>Basidiomycota</taxon>
        <taxon>Agaricomycotina</taxon>
        <taxon>Agaricomycetes</taxon>
        <taxon>Agaricomycetidae</taxon>
        <taxon>Boletales</taxon>
        <taxon>Sclerodermatineae</taxon>
        <taxon>Sclerodermataceae</taxon>
        <taxon>Scleroderma</taxon>
    </lineage>
</organism>
<reference evidence="3" key="2">
    <citation type="submission" date="2015-01" db="EMBL/GenBank/DDBJ databases">
        <title>Evolutionary Origins and Diversification of the Mycorrhizal Mutualists.</title>
        <authorList>
            <consortium name="DOE Joint Genome Institute"/>
            <consortium name="Mycorrhizal Genomics Consortium"/>
            <person name="Kohler A."/>
            <person name="Kuo A."/>
            <person name="Nagy L.G."/>
            <person name="Floudas D."/>
            <person name="Copeland A."/>
            <person name="Barry K.W."/>
            <person name="Cichocki N."/>
            <person name="Veneault-Fourrey C."/>
            <person name="LaButti K."/>
            <person name="Lindquist E.A."/>
            <person name="Lipzen A."/>
            <person name="Lundell T."/>
            <person name="Morin E."/>
            <person name="Murat C."/>
            <person name="Riley R."/>
            <person name="Ohm R."/>
            <person name="Sun H."/>
            <person name="Tunlid A."/>
            <person name="Henrissat B."/>
            <person name="Grigoriev I.V."/>
            <person name="Hibbett D.S."/>
            <person name="Martin F."/>
        </authorList>
    </citation>
    <scope>NUCLEOTIDE SEQUENCE [LARGE SCALE GENOMIC DNA]</scope>
    <source>
        <strain evidence="3">Foug A</strain>
    </source>
</reference>
<evidence type="ECO:0000313" key="2">
    <source>
        <dbReference type="EMBL" id="KIM70934.1"/>
    </source>
</evidence>
<accession>A0A0C3ES33</accession>
<reference evidence="2 3" key="1">
    <citation type="submission" date="2014-04" db="EMBL/GenBank/DDBJ databases">
        <authorList>
            <consortium name="DOE Joint Genome Institute"/>
            <person name="Kuo A."/>
            <person name="Kohler A."/>
            <person name="Nagy L.G."/>
            <person name="Floudas D."/>
            <person name="Copeland A."/>
            <person name="Barry K.W."/>
            <person name="Cichocki N."/>
            <person name="Veneault-Fourrey C."/>
            <person name="LaButti K."/>
            <person name="Lindquist E.A."/>
            <person name="Lipzen A."/>
            <person name="Lundell T."/>
            <person name="Morin E."/>
            <person name="Murat C."/>
            <person name="Sun H."/>
            <person name="Tunlid A."/>
            <person name="Henrissat B."/>
            <person name="Grigoriev I.V."/>
            <person name="Hibbett D.S."/>
            <person name="Martin F."/>
            <person name="Nordberg H.P."/>
            <person name="Cantor M.N."/>
            <person name="Hua S.X."/>
        </authorList>
    </citation>
    <scope>NUCLEOTIDE SEQUENCE [LARGE SCALE GENOMIC DNA]</scope>
    <source>
        <strain evidence="2 3">Foug A</strain>
    </source>
</reference>
<sequence>MASCDPDKAFCLPFILQLLANAHLHTCSGSVDVPALQLSVKEYWARGAIALCLSTLEHAIKIRKAPLDVTDMGKGAVNLFKGTPKQNKTSNKGGAEHAFSEQHWGTATSSYFQSVARQTP</sequence>
<name>A0A0C3ES33_9AGAM</name>
<proteinExistence type="predicted"/>
<gene>
    <name evidence="2" type="ORF">SCLCIDRAFT_18890</name>
</gene>
<keyword evidence="3" id="KW-1185">Reference proteome</keyword>
<dbReference type="Proteomes" id="UP000053989">
    <property type="component" value="Unassembled WGS sequence"/>
</dbReference>
<evidence type="ECO:0000313" key="3">
    <source>
        <dbReference type="Proteomes" id="UP000053989"/>
    </source>
</evidence>
<feature type="region of interest" description="Disordered" evidence="1">
    <location>
        <begin position="80"/>
        <end position="102"/>
    </location>
</feature>
<dbReference type="AlphaFoldDB" id="A0A0C3ES33"/>
<protein>
    <submittedName>
        <fullName evidence="2">Uncharacterized protein</fullName>
    </submittedName>
</protein>
<dbReference type="OrthoDB" id="2677435at2759"/>
<dbReference type="EMBL" id="KN822004">
    <property type="protein sequence ID" value="KIM70934.1"/>
    <property type="molecule type" value="Genomic_DNA"/>
</dbReference>